<keyword evidence="3" id="KW-1185">Reference proteome</keyword>
<evidence type="ECO:0000313" key="3">
    <source>
        <dbReference type="Proteomes" id="UP000281094"/>
    </source>
</evidence>
<organism evidence="2 3">
    <name type="scientific">Notoacmeibacter ruber</name>
    <dbReference type="NCBI Taxonomy" id="2670375"/>
    <lineage>
        <taxon>Bacteria</taxon>
        <taxon>Pseudomonadati</taxon>
        <taxon>Pseudomonadota</taxon>
        <taxon>Alphaproteobacteria</taxon>
        <taxon>Hyphomicrobiales</taxon>
        <taxon>Notoacmeibacteraceae</taxon>
        <taxon>Notoacmeibacter</taxon>
    </lineage>
</organism>
<dbReference type="Proteomes" id="UP000281094">
    <property type="component" value="Unassembled WGS sequence"/>
</dbReference>
<gene>
    <name evidence="2" type="ORF">D8780_07475</name>
</gene>
<dbReference type="RefSeq" id="WP_121645037.1">
    <property type="nucleotide sequence ID" value="NZ_RCWN01000001.1"/>
</dbReference>
<protein>
    <recommendedName>
        <fullName evidence="4">Lipoprotein</fullName>
    </recommendedName>
</protein>
<dbReference type="PROSITE" id="PS51257">
    <property type="entry name" value="PROKAR_LIPOPROTEIN"/>
    <property type="match status" value="1"/>
</dbReference>
<comment type="caution">
    <text evidence="2">The sequence shown here is derived from an EMBL/GenBank/DDBJ whole genome shotgun (WGS) entry which is preliminary data.</text>
</comment>
<feature type="signal peptide" evidence="1">
    <location>
        <begin position="1"/>
        <end position="20"/>
    </location>
</feature>
<sequence>MIRRQSLSLLLLIATGGCTAAVDTPPSGSTVPILQRINDTAQRCWMRSGDPAFQPYRIVPELDTRTGKPRILMLKAGNAAGLPQLVIEINGGTIDAYGPIQNTPLAARINRDIVRWANGTTSCEA</sequence>
<feature type="chain" id="PRO_5018191562" description="Lipoprotein" evidence="1">
    <location>
        <begin position="21"/>
        <end position="125"/>
    </location>
</feature>
<evidence type="ECO:0008006" key="4">
    <source>
        <dbReference type="Google" id="ProtNLM"/>
    </source>
</evidence>
<keyword evidence="1" id="KW-0732">Signal</keyword>
<evidence type="ECO:0000313" key="2">
    <source>
        <dbReference type="EMBL" id="RLQ88072.1"/>
    </source>
</evidence>
<proteinExistence type="predicted"/>
<accession>A0A3L7JHV1</accession>
<evidence type="ECO:0000256" key="1">
    <source>
        <dbReference type="SAM" id="SignalP"/>
    </source>
</evidence>
<dbReference type="EMBL" id="RCWN01000001">
    <property type="protein sequence ID" value="RLQ88072.1"/>
    <property type="molecule type" value="Genomic_DNA"/>
</dbReference>
<dbReference type="AlphaFoldDB" id="A0A3L7JHV1"/>
<reference evidence="2 3" key="1">
    <citation type="submission" date="2018-10" db="EMBL/GenBank/DDBJ databases">
        <title>Notoacmeibacter sp. M2BS9Y-3-1, whole genome shotgun sequence.</title>
        <authorList>
            <person name="Tuo L."/>
        </authorList>
    </citation>
    <scope>NUCLEOTIDE SEQUENCE [LARGE SCALE GENOMIC DNA]</scope>
    <source>
        <strain evidence="2 3">M2BS9Y-3-1</strain>
    </source>
</reference>
<name>A0A3L7JHV1_9HYPH</name>